<protein>
    <submittedName>
        <fullName evidence="1">Uncharacterized protein</fullName>
    </submittedName>
</protein>
<reference evidence="1" key="1">
    <citation type="journal article" date="2015" name="Nature">
        <title>Complex archaea that bridge the gap between prokaryotes and eukaryotes.</title>
        <authorList>
            <person name="Spang A."/>
            <person name="Saw J.H."/>
            <person name="Jorgensen S.L."/>
            <person name="Zaremba-Niedzwiedzka K."/>
            <person name="Martijn J."/>
            <person name="Lind A.E."/>
            <person name="van Eijk R."/>
            <person name="Schleper C."/>
            <person name="Guy L."/>
            <person name="Ettema T.J."/>
        </authorList>
    </citation>
    <scope>NUCLEOTIDE SEQUENCE</scope>
</reference>
<sequence length="89" mass="10073">MTAPSETARFIVWGQAVPAPRARITRRGNYYPARYEAWRSLVQVAALQHGRPLWEGDITLGIVIHGARRNADWDNYGKAISDSLEGIFY</sequence>
<dbReference type="InterPro" id="IPR036614">
    <property type="entry name" value="RusA-like_sf"/>
</dbReference>
<dbReference type="AlphaFoldDB" id="A0A0F9EJ37"/>
<organism evidence="1">
    <name type="scientific">marine sediment metagenome</name>
    <dbReference type="NCBI Taxonomy" id="412755"/>
    <lineage>
        <taxon>unclassified sequences</taxon>
        <taxon>metagenomes</taxon>
        <taxon>ecological metagenomes</taxon>
    </lineage>
</organism>
<dbReference type="GO" id="GO:0006310">
    <property type="term" value="P:DNA recombination"/>
    <property type="evidence" value="ECO:0007669"/>
    <property type="project" value="InterPro"/>
</dbReference>
<dbReference type="GO" id="GO:0006281">
    <property type="term" value="P:DNA repair"/>
    <property type="evidence" value="ECO:0007669"/>
    <property type="project" value="InterPro"/>
</dbReference>
<evidence type="ECO:0000313" key="1">
    <source>
        <dbReference type="EMBL" id="KKL23923.1"/>
    </source>
</evidence>
<proteinExistence type="predicted"/>
<comment type="caution">
    <text evidence="1">The sequence shown here is derived from an EMBL/GenBank/DDBJ whole genome shotgun (WGS) entry which is preliminary data.</text>
</comment>
<name>A0A0F9EJ37_9ZZZZ</name>
<dbReference type="Gene3D" id="3.30.1330.70">
    <property type="entry name" value="Holliday junction resolvase RusA"/>
    <property type="match status" value="1"/>
</dbReference>
<feature type="non-terminal residue" evidence="1">
    <location>
        <position position="89"/>
    </location>
</feature>
<dbReference type="InterPro" id="IPR008822">
    <property type="entry name" value="Endonuclease_RusA-like"/>
</dbReference>
<dbReference type="EMBL" id="LAZR01036787">
    <property type="protein sequence ID" value="KKL23923.1"/>
    <property type="molecule type" value="Genomic_DNA"/>
</dbReference>
<dbReference type="Pfam" id="PF05866">
    <property type="entry name" value="RusA"/>
    <property type="match status" value="1"/>
</dbReference>
<dbReference type="GO" id="GO:0000287">
    <property type="term" value="F:magnesium ion binding"/>
    <property type="evidence" value="ECO:0007669"/>
    <property type="project" value="InterPro"/>
</dbReference>
<gene>
    <name evidence="1" type="ORF">LCGC14_2420490</name>
</gene>
<dbReference type="SUPFAM" id="SSF103084">
    <property type="entry name" value="Holliday junction resolvase RusA"/>
    <property type="match status" value="1"/>
</dbReference>
<accession>A0A0F9EJ37</accession>